<gene>
    <name evidence="1" type="ORF">CYLTODRAFT_426486</name>
</gene>
<sequence length="391" mass="44398">MYPKALKSTNLTSRTLCRIIRPTYKPNFEPVTITNVEPIGSYSWGKQDRYSEPAIHIPGTPPLWVEPTFPLRLPRTTQKPPSTTPSAPQMYLLPMIAAVPFGFKWGNVDIVIGLSVFRALIVWLIGKPGIFGAPDQFSIDLDLAGRSLLFSPSEESSTQRRSSARYLGIGERFERHATKSTEFGAHHRIITYNMGGLSYVMRFQVDASLVQVRKTPGRKAHLRVHPNLRVIHDWQAPIVPASCLVEIKTRRVDMPWTPIETYIAMLLSQSPNLHTAYYDLDGVFHSCKKISLLETPRILNPYRGALQRLSTCIGNIRDTVLYWHRRRGLTRFRLVCEDGELYLQARGDASSGVLPDRWLKVLRGRWAPAYGRPPVVALRETEDPFLAWLKA</sequence>
<dbReference type="Proteomes" id="UP000054007">
    <property type="component" value="Unassembled WGS sequence"/>
</dbReference>
<dbReference type="EMBL" id="KN880730">
    <property type="protein sequence ID" value="KIY62994.1"/>
    <property type="molecule type" value="Genomic_DNA"/>
</dbReference>
<accession>A0A0D7AYM0</accession>
<dbReference type="PANTHER" id="PTHR35179">
    <property type="entry name" value="PROTEIN CBG02620"/>
    <property type="match status" value="1"/>
</dbReference>
<keyword evidence="2" id="KW-1185">Reference proteome</keyword>
<organism evidence="1 2">
    <name type="scientific">Cylindrobasidium torrendii FP15055 ss-10</name>
    <dbReference type="NCBI Taxonomy" id="1314674"/>
    <lineage>
        <taxon>Eukaryota</taxon>
        <taxon>Fungi</taxon>
        <taxon>Dikarya</taxon>
        <taxon>Basidiomycota</taxon>
        <taxon>Agaricomycotina</taxon>
        <taxon>Agaricomycetes</taxon>
        <taxon>Agaricomycetidae</taxon>
        <taxon>Agaricales</taxon>
        <taxon>Marasmiineae</taxon>
        <taxon>Physalacriaceae</taxon>
        <taxon>Cylindrobasidium</taxon>
    </lineage>
</organism>
<evidence type="ECO:0000313" key="2">
    <source>
        <dbReference type="Proteomes" id="UP000054007"/>
    </source>
</evidence>
<name>A0A0D7AYM0_9AGAR</name>
<dbReference type="AlphaFoldDB" id="A0A0D7AYM0"/>
<dbReference type="OrthoDB" id="420564at2759"/>
<reference evidence="1 2" key="1">
    <citation type="journal article" date="2015" name="Fungal Genet. Biol.">
        <title>Evolution of novel wood decay mechanisms in Agaricales revealed by the genome sequences of Fistulina hepatica and Cylindrobasidium torrendii.</title>
        <authorList>
            <person name="Floudas D."/>
            <person name="Held B.W."/>
            <person name="Riley R."/>
            <person name="Nagy L.G."/>
            <person name="Koehler G."/>
            <person name="Ransdell A.S."/>
            <person name="Younus H."/>
            <person name="Chow J."/>
            <person name="Chiniquy J."/>
            <person name="Lipzen A."/>
            <person name="Tritt A."/>
            <person name="Sun H."/>
            <person name="Haridas S."/>
            <person name="LaButti K."/>
            <person name="Ohm R.A."/>
            <person name="Kues U."/>
            <person name="Blanchette R.A."/>
            <person name="Grigoriev I.V."/>
            <person name="Minto R.E."/>
            <person name="Hibbett D.S."/>
        </authorList>
    </citation>
    <scope>NUCLEOTIDE SEQUENCE [LARGE SCALE GENOMIC DNA]</scope>
    <source>
        <strain evidence="1 2">FP15055 ss-10</strain>
    </source>
</reference>
<evidence type="ECO:0000313" key="1">
    <source>
        <dbReference type="EMBL" id="KIY62994.1"/>
    </source>
</evidence>
<dbReference type="STRING" id="1314674.A0A0D7AYM0"/>
<protein>
    <submittedName>
        <fullName evidence="1">Uncharacterized protein</fullName>
    </submittedName>
</protein>
<dbReference type="PANTHER" id="PTHR35179:SF2">
    <property type="entry name" value="START DOMAIN-CONTAINING PROTEIN"/>
    <property type="match status" value="1"/>
</dbReference>
<proteinExistence type="predicted"/>